<evidence type="ECO:0000259" key="8">
    <source>
        <dbReference type="Pfam" id="PF04042"/>
    </source>
</evidence>
<evidence type="ECO:0000256" key="6">
    <source>
        <dbReference type="PIRNR" id="PIRNR018300"/>
    </source>
</evidence>
<dbReference type="Pfam" id="PF04042">
    <property type="entry name" value="DNA_pol_E_B"/>
    <property type="match status" value="1"/>
</dbReference>
<evidence type="ECO:0000256" key="7">
    <source>
        <dbReference type="SAM" id="MobiDB-lite"/>
    </source>
</evidence>
<evidence type="ECO:0000256" key="2">
    <source>
        <dbReference type="ARBA" id="ARBA00007299"/>
    </source>
</evidence>
<evidence type="ECO:0000256" key="5">
    <source>
        <dbReference type="ARBA" id="ARBA00023242"/>
    </source>
</evidence>
<dbReference type="GO" id="GO:0003677">
    <property type="term" value="F:DNA binding"/>
    <property type="evidence" value="ECO:0007669"/>
    <property type="project" value="InterPro"/>
</dbReference>
<evidence type="ECO:0000256" key="3">
    <source>
        <dbReference type="ARBA" id="ARBA00018596"/>
    </source>
</evidence>
<dbReference type="Gene3D" id="3.60.21.60">
    <property type="match status" value="2"/>
</dbReference>
<gene>
    <name evidence="10" type="ORF">SAPINGB_P006121</name>
</gene>
<feature type="domain" description="DNA polymerase alpha/delta/epsilon subunit B" evidence="8">
    <location>
        <begin position="349"/>
        <end position="577"/>
    </location>
</feature>
<proteinExistence type="inferred from homology"/>
<sequence>MTSDAEFLTKKFGKQDEEVLAEWSSIRQTFNLTSETLLAKWEAHDMSMGNNSNTLSHASLQDLQKSLQRALERSVGNSGSGSAASTPVPKQRITPRVTPRSLHSPASGILGSLLPMKRAAQESPTKQVKTPRVSFGSPTKLESPHAKPPSSATPLKSSIKQPAIFSRSGKGKVVEVLNDHLDEITESSNQPDLRVNVDVKKFNYKTMYQKLSDIAEYLDEQIETITAAVQEAHDIEPSEFGNPATISQTEIVVVGRILPESPIDDKLSTVHLQAGRRVGAGSRVPLRFPEHLECFFYPGQIVAVRGSNASGSYFAVTEILDIPLLPPAASPMDVLTKYTLNTASNGLKIMTVAGPYTYQTDLDFAPLEYLISLINDHIKPSAVILLGPFVDVSHPMVVEGNFTVRNPRTGLADESATLDGLFKYAISERIKRIHSDISVIMIPHVRDAAASHAAFPQPPLSRRDLGLPKNVHCLPNPATFSLNEVVISASSQDVIFDIARTSVLINSKESKIGASMGALLGQRSLYPLFPGCTETSKVGSSFEITTGSMLDVPYMGLAEFNKALPDIVISPSRMKSMAQITSNVIMVNPGFASRRESPGEYAIFSIHPYESETQQVDEDYVTNDVYKRARVEIVKV</sequence>
<dbReference type="RefSeq" id="XP_031856726.1">
    <property type="nucleotide sequence ID" value="XM_032000835.1"/>
</dbReference>
<reference evidence="10 11" key="1">
    <citation type="submission" date="2019-09" db="EMBL/GenBank/DDBJ databases">
        <authorList>
            <person name="Brejova B."/>
        </authorList>
    </citation>
    <scope>NUCLEOTIDE SEQUENCE [LARGE SCALE GENOMIC DNA]</scope>
</reference>
<dbReference type="GeneID" id="43584935"/>
<protein>
    <recommendedName>
        <fullName evidence="3 6">DNA polymerase alpha subunit B</fullName>
    </recommendedName>
</protein>
<dbReference type="EMBL" id="CABVLU010000005">
    <property type="protein sequence ID" value="VVT58268.1"/>
    <property type="molecule type" value="Genomic_DNA"/>
</dbReference>
<dbReference type="PIRSF" id="PIRSF018300">
    <property type="entry name" value="DNA_pol_alph_2"/>
    <property type="match status" value="1"/>
</dbReference>
<feature type="compositionally biased region" description="Polar residues" evidence="7">
    <location>
        <begin position="150"/>
        <end position="160"/>
    </location>
</feature>
<dbReference type="Pfam" id="PF22062">
    <property type="entry name" value="OB_DPOA2"/>
    <property type="match status" value="1"/>
</dbReference>
<evidence type="ECO:0000256" key="1">
    <source>
        <dbReference type="ARBA" id="ARBA00004123"/>
    </source>
</evidence>
<dbReference type="PANTHER" id="PTHR23061:SF12">
    <property type="entry name" value="DNA POLYMERASE ALPHA SUBUNIT B"/>
    <property type="match status" value="1"/>
</dbReference>
<evidence type="ECO:0000256" key="4">
    <source>
        <dbReference type="ARBA" id="ARBA00022705"/>
    </source>
</evidence>
<evidence type="ECO:0000313" key="11">
    <source>
        <dbReference type="Proteomes" id="UP000398389"/>
    </source>
</evidence>
<dbReference type="OrthoDB" id="336885at2759"/>
<dbReference type="PANTHER" id="PTHR23061">
    <property type="entry name" value="DNA POLYMERASE 2 ALPHA 70 KDA SUBUNIT"/>
    <property type="match status" value="1"/>
</dbReference>
<comment type="function">
    <text evidence="6">Accessory subunit of the DNA polymerase alpha complex (also known as the alpha DNA polymerase-primase complex) which plays an essential role in the initiation of DNA synthesis.</text>
</comment>
<name>A0A5E8C8I6_9ASCO</name>
<keyword evidence="4 6" id="KW-0235">DNA replication</keyword>
<dbReference type="InterPro" id="IPR054300">
    <property type="entry name" value="OB_DPOA2"/>
</dbReference>
<evidence type="ECO:0000313" key="10">
    <source>
        <dbReference type="EMBL" id="VVT58268.1"/>
    </source>
</evidence>
<comment type="subcellular location">
    <subcellularLocation>
        <location evidence="1 6">Nucleus</location>
    </subcellularLocation>
</comment>
<feature type="domain" description="DNA polymerase alpha subunit B OB" evidence="9">
    <location>
        <begin position="216"/>
        <end position="321"/>
    </location>
</feature>
<organism evidence="10 11">
    <name type="scientific">Magnusiomyces paraingens</name>
    <dbReference type="NCBI Taxonomy" id="2606893"/>
    <lineage>
        <taxon>Eukaryota</taxon>
        <taxon>Fungi</taxon>
        <taxon>Dikarya</taxon>
        <taxon>Ascomycota</taxon>
        <taxon>Saccharomycotina</taxon>
        <taxon>Dipodascomycetes</taxon>
        <taxon>Dipodascales</taxon>
        <taxon>Dipodascaceae</taxon>
        <taxon>Magnusiomyces</taxon>
    </lineage>
</organism>
<dbReference type="GO" id="GO:0006270">
    <property type="term" value="P:DNA replication initiation"/>
    <property type="evidence" value="ECO:0007669"/>
    <property type="project" value="TreeGrafter"/>
</dbReference>
<comment type="similarity">
    <text evidence="2 6">Belongs to the DNA polymerase alpha subunit B family.</text>
</comment>
<dbReference type="GO" id="GO:0005658">
    <property type="term" value="C:alpha DNA polymerase:primase complex"/>
    <property type="evidence" value="ECO:0007669"/>
    <property type="project" value="TreeGrafter"/>
</dbReference>
<dbReference type="InterPro" id="IPR016722">
    <property type="entry name" value="DNA_pol_alpha_bsu"/>
</dbReference>
<keyword evidence="11" id="KW-1185">Reference proteome</keyword>
<dbReference type="InterPro" id="IPR007185">
    <property type="entry name" value="DNA_pol_a/d/e_bsu"/>
</dbReference>
<keyword evidence="5 6" id="KW-0539">Nucleus</keyword>
<dbReference type="AlphaFoldDB" id="A0A5E8C8I6"/>
<accession>A0A5E8C8I6</accession>
<feature type="region of interest" description="Disordered" evidence="7">
    <location>
        <begin position="64"/>
        <end position="162"/>
    </location>
</feature>
<dbReference type="Proteomes" id="UP000398389">
    <property type="component" value="Unassembled WGS sequence"/>
</dbReference>
<evidence type="ECO:0000259" key="9">
    <source>
        <dbReference type="Pfam" id="PF22062"/>
    </source>
</evidence>